<keyword evidence="3" id="KW-1185">Reference proteome</keyword>
<evidence type="ECO:0000313" key="2">
    <source>
        <dbReference type="EMBL" id="MFC2949907.1"/>
    </source>
</evidence>
<keyword evidence="2" id="KW-0946">Virion</keyword>
<name>A0ABV7A9X5_9BACI</name>
<protein>
    <submittedName>
        <fullName evidence="2">CotO family spore coat protein</fullName>
    </submittedName>
</protein>
<dbReference type="RefSeq" id="WP_390307871.1">
    <property type="nucleotide sequence ID" value="NZ_JBHRRZ010000039.1"/>
</dbReference>
<organism evidence="2 3">
    <name type="scientific">Virgibacillus sediminis</name>
    <dbReference type="NCBI Taxonomy" id="202260"/>
    <lineage>
        <taxon>Bacteria</taxon>
        <taxon>Bacillati</taxon>
        <taxon>Bacillota</taxon>
        <taxon>Bacilli</taxon>
        <taxon>Bacillales</taxon>
        <taxon>Bacillaceae</taxon>
        <taxon>Virgibacillus</taxon>
    </lineage>
</organism>
<feature type="compositionally biased region" description="Basic and acidic residues" evidence="1">
    <location>
        <begin position="54"/>
        <end position="86"/>
    </location>
</feature>
<sequence>MGKRRFAKEPLLYIHQPSIGRPEAKMQYDYSTPKKAQSEKVASEEQGNTSIAKIRGDFLEEEQKALEEMGKEVEQKKEKEPVKANEDDSSENNKSFREMSIPEKADYLAEDPKFTPKKKCEVKTEERRHRGIITQVKDGIVYMRTGNRSRELTMEEIKDIRIIGF</sequence>
<reference evidence="3" key="1">
    <citation type="journal article" date="2019" name="Int. J. Syst. Evol. Microbiol.">
        <title>The Global Catalogue of Microorganisms (GCM) 10K type strain sequencing project: providing services to taxonomists for standard genome sequencing and annotation.</title>
        <authorList>
            <consortium name="The Broad Institute Genomics Platform"/>
            <consortium name="The Broad Institute Genome Sequencing Center for Infectious Disease"/>
            <person name="Wu L."/>
            <person name="Ma J."/>
        </authorList>
    </citation>
    <scope>NUCLEOTIDE SEQUENCE [LARGE SCALE GENOMIC DNA]</scope>
    <source>
        <strain evidence="3">KCTC 13193</strain>
    </source>
</reference>
<dbReference type="InterPro" id="IPR025439">
    <property type="entry name" value="Spore_coat_CotO"/>
</dbReference>
<dbReference type="Pfam" id="PF14153">
    <property type="entry name" value="Spore_coat_CotO"/>
    <property type="match status" value="1"/>
</dbReference>
<accession>A0ABV7A9X5</accession>
<dbReference type="Proteomes" id="UP001595387">
    <property type="component" value="Unassembled WGS sequence"/>
</dbReference>
<feature type="region of interest" description="Disordered" evidence="1">
    <location>
        <begin position="27"/>
        <end position="112"/>
    </location>
</feature>
<comment type="caution">
    <text evidence="2">The sequence shown here is derived from an EMBL/GenBank/DDBJ whole genome shotgun (WGS) entry which is preliminary data.</text>
</comment>
<evidence type="ECO:0000313" key="3">
    <source>
        <dbReference type="Proteomes" id="UP001595387"/>
    </source>
</evidence>
<proteinExistence type="predicted"/>
<evidence type="ECO:0000256" key="1">
    <source>
        <dbReference type="SAM" id="MobiDB-lite"/>
    </source>
</evidence>
<feature type="compositionally biased region" description="Basic and acidic residues" evidence="1">
    <location>
        <begin position="94"/>
        <end position="112"/>
    </location>
</feature>
<gene>
    <name evidence="2" type="ORF">ACFODW_16410</name>
</gene>
<dbReference type="EMBL" id="JBHRRZ010000039">
    <property type="protein sequence ID" value="MFC2949907.1"/>
    <property type="molecule type" value="Genomic_DNA"/>
</dbReference>
<keyword evidence="2" id="KW-0167">Capsid protein</keyword>